<dbReference type="InterPro" id="IPR002938">
    <property type="entry name" value="FAD-bd"/>
</dbReference>
<evidence type="ECO:0000256" key="2">
    <source>
        <dbReference type="ARBA" id="ARBA00023033"/>
    </source>
</evidence>
<dbReference type="InterPro" id="IPR050493">
    <property type="entry name" value="FAD-dep_Monooxygenase_BioMet"/>
</dbReference>
<dbReference type="RefSeq" id="WP_188982984.1">
    <property type="nucleotide sequence ID" value="NZ_BMPO01000004.1"/>
</dbReference>
<dbReference type="AlphaFoldDB" id="A0A917PV33"/>
<evidence type="ECO:0000256" key="1">
    <source>
        <dbReference type="ARBA" id="ARBA00023002"/>
    </source>
</evidence>
<keyword evidence="5" id="KW-1185">Reference proteome</keyword>
<dbReference type="InterPro" id="IPR036188">
    <property type="entry name" value="FAD/NAD-bd_sf"/>
</dbReference>
<name>A0A917PV33_9PSED</name>
<sequence length="375" mass="40910">MSLHHDVVISGAGIAGLAGLREMLRQGINAVALEQRTCAADAGLAINLPGNAIASLHALGLAEALEARGRPVRRREYRTDQGRLLFAVDEAAFWGETLTPRCLRRGDLMMMLAAGVPEERIRRGIRVTGVQTQDAEVQVTTSLPDSLSTRLLVGADGVNSTVRQHCFDHEVPTAARLSSASWRFMVSNPGVDCWTVWAGAKAMVHLLPVDNDQVYGWAAALGSDRDTRDATILGELKRRFPAPVVSAVNQALAQPQTLHYSPLEEVRLSRWGRPGVLLIGDAAHATAPVWAQGAALALEDVIVLSRLLGSRENWTDVPAEYEQRRRARVDHVQTMTDRMSRAARLPTAVRNLLMPFLGPRSYGATYEPLKRSVDA</sequence>
<accession>A0A917PV33</accession>
<keyword evidence="2 4" id="KW-0503">Monooxygenase</keyword>
<dbReference type="GO" id="GO:0004497">
    <property type="term" value="F:monooxygenase activity"/>
    <property type="evidence" value="ECO:0007669"/>
    <property type="project" value="UniProtKB-KW"/>
</dbReference>
<evidence type="ECO:0000259" key="3">
    <source>
        <dbReference type="Pfam" id="PF01494"/>
    </source>
</evidence>
<dbReference type="EMBL" id="BMPO01000004">
    <property type="protein sequence ID" value="GGJ93269.1"/>
    <property type="molecule type" value="Genomic_DNA"/>
</dbReference>
<dbReference type="Proteomes" id="UP000635983">
    <property type="component" value="Unassembled WGS sequence"/>
</dbReference>
<dbReference type="Gene3D" id="3.50.50.60">
    <property type="entry name" value="FAD/NAD(P)-binding domain"/>
    <property type="match status" value="1"/>
</dbReference>
<dbReference type="GO" id="GO:0071949">
    <property type="term" value="F:FAD binding"/>
    <property type="evidence" value="ECO:0007669"/>
    <property type="project" value="InterPro"/>
</dbReference>
<reference evidence="4" key="2">
    <citation type="submission" date="2020-09" db="EMBL/GenBank/DDBJ databases">
        <authorList>
            <person name="Sun Q."/>
            <person name="Ohkuma M."/>
        </authorList>
    </citation>
    <scope>NUCLEOTIDE SEQUENCE</scope>
    <source>
        <strain evidence="4">JCM 30078</strain>
    </source>
</reference>
<dbReference type="Pfam" id="PF01494">
    <property type="entry name" value="FAD_binding_3"/>
    <property type="match status" value="1"/>
</dbReference>
<comment type="caution">
    <text evidence="4">The sequence shown here is derived from an EMBL/GenBank/DDBJ whole genome shotgun (WGS) entry which is preliminary data.</text>
</comment>
<evidence type="ECO:0000313" key="4">
    <source>
        <dbReference type="EMBL" id="GGJ93269.1"/>
    </source>
</evidence>
<evidence type="ECO:0000313" key="5">
    <source>
        <dbReference type="Proteomes" id="UP000635983"/>
    </source>
</evidence>
<gene>
    <name evidence="4" type="ORF">GCM10009304_18980</name>
</gene>
<protein>
    <submittedName>
        <fullName evidence="4">Monooxygenase</fullName>
    </submittedName>
</protein>
<feature type="domain" description="FAD-binding" evidence="3">
    <location>
        <begin position="6"/>
        <end position="332"/>
    </location>
</feature>
<keyword evidence="1" id="KW-0560">Oxidoreductase</keyword>
<proteinExistence type="predicted"/>
<dbReference type="PANTHER" id="PTHR13789:SF309">
    <property type="entry name" value="PUTATIVE (AFU_ORTHOLOGUE AFUA_6G14510)-RELATED"/>
    <property type="match status" value="1"/>
</dbReference>
<reference evidence="4" key="1">
    <citation type="journal article" date="2014" name="Int. J. Syst. Evol. Microbiol.">
        <title>Complete genome sequence of Corynebacterium casei LMG S-19264T (=DSM 44701T), isolated from a smear-ripened cheese.</title>
        <authorList>
            <consortium name="US DOE Joint Genome Institute (JGI-PGF)"/>
            <person name="Walter F."/>
            <person name="Albersmeier A."/>
            <person name="Kalinowski J."/>
            <person name="Ruckert C."/>
        </authorList>
    </citation>
    <scope>NUCLEOTIDE SEQUENCE</scope>
    <source>
        <strain evidence="4">JCM 30078</strain>
    </source>
</reference>
<dbReference type="PRINTS" id="PR00420">
    <property type="entry name" value="RNGMNOXGNASE"/>
</dbReference>
<dbReference type="SUPFAM" id="SSF51905">
    <property type="entry name" value="FAD/NAD(P)-binding domain"/>
    <property type="match status" value="1"/>
</dbReference>
<dbReference type="PANTHER" id="PTHR13789">
    <property type="entry name" value="MONOOXYGENASE"/>
    <property type="match status" value="1"/>
</dbReference>
<organism evidence="4 5">
    <name type="scientific">Pseudomonas matsuisoli</name>
    <dbReference type="NCBI Taxonomy" id="1515666"/>
    <lineage>
        <taxon>Bacteria</taxon>
        <taxon>Pseudomonadati</taxon>
        <taxon>Pseudomonadota</taxon>
        <taxon>Gammaproteobacteria</taxon>
        <taxon>Pseudomonadales</taxon>
        <taxon>Pseudomonadaceae</taxon>
        <taxon>Pseudomonas</taxon>
    </lineage>
</organism>